<dbReference type="AlphaFoldDB" id="A0A7L9WMF8"/>
<dbReference type="Pfam" id="PF06299">
    <property type="entry name" value="DUF1045"/>
    <property type="match status" value="1"/>
</dbReference>
<dbReference type="Proteomes" id="UP000594118">
    <property type="component" value="Chromosome"/>
</dbReference>
<dbReference type="KEGG" id="pshq:F3W81_09440"/>
<sequence>MTDFTRYAIYYMPEPGALAAFGAAWLGWDAQAGRTAPHPEIPGLPLSIDQITATPRKYGFHGTIKPPFRLAEGQTLEALRTAARALCAAQTPVTMAGLDLHSLGAFLALTPRGDAGALAALAGATVRGLDDFRAPAPEAELARRRKAGLSPRQEELLRDWGYPYVLEEFRFHLTLSGRLAPDDAARTAEALAPHLAAIEAAPFHITSLCLTGEDADGRFHLIERLPLG</sequence>
<reference evidence="1 2" key="1">
    <citation type="submission" date="2019-10" db="EMBL/GenBank/DDBJ databases">
        <title>Pseudopuniceibacterium sp. HQ09 islated from Antarctica.</title>
        <authorList>
            <person name="Liao L."/>
            <person name="Su S."/>
            <person name="Chen B."/>
            <person name="Yu Y."/>
        </authorList>
    </citation>
    <scope>NUCLEOTIDE SEQUENCE [LARGE SCALE GENOMIC DNA]</scope>
    <source>
        <strain evidence="1 2">HQ09</strain>
    </source>
</reference>
<dbReference type="Gene3D" id="3.90.1140.10">
    <property type="entry name" value="Cyclic phosphodiesterase"/>
    <property type="match status" value="1"/>
</dbReference>
<keyword evidence="2" id="KW-1185">Reference proteome</keyword>
<dbReference type="NCBIfam" id="TIGR03223">
    <property type="entry name" value="Phn_opern_protn"/>
    <property type="match status" value="1"/>
</dbReference>
<organism evidence="1 2">
    <name type="scientific">Pseudooceanicola spongiae</name>
    <dbReference type="NCBI Taxonomy" id="2613965"/>
    <lineage>
        <taxon>Bacteria</taxon>
        <taxon>Pseudomonadati</taxon>
        <taxon>Pseudomonadota</taxon>
        <taxon>Alphaproteobacteria</taxon>
        <taxon>Rhodobacterales</taxon>
        <taxon>Paracoccaceae</taxon>
        <taxon>Pseudooceanicola</taxon>
    </lineage>
</organism>
<protein>
    <submittedName>
        <fullName evidence="1">DUF1045 domain-containing protein</fullName>
    </submittedName>
</protein>
<proteinExistence type="predicted"/>
<dbReference type="PIRSF" id="PIRSF033328">
    <property type="entry name" value="Phest_Mll4975"/>
    <property type="match status" value="1"/>
</dbReference>
<evidence type="ECO:0000313" key="1">
    <source>
        <dbReference type="EMBL" id="QOL81014.1"/>
    </source>
</evidence>
<name>A0A7L9WMF8_9RHOB</name>
<dbReference type="RefSeq" id="WP_193083331.1">
    <property type="nucleotide sequence ID" value="NZ_CP045201.1"/>
</dbReference>
<evidence type="ECO:0000313" key="2">
    <source>
        <dbReference type="Proteomes" id="UP000594118"/>
    </source>
</evidence>
<accession>A0A7L9WMF8</accession>
<gene>
    <name evidence="1" type="ORF">F3W81_09440</name>
</gene>
<dbReference type="EMBL" id="CP045201">
    <property type="protein sequence ID" value="QOL81014.1"/>
    <property type="molecule type" value="Genomic_DNA"/>
</dbReference>
<dbReference type="InterPro" id="IPR009389">
    <property type="entry name" value="DUF1045"/>
</dbReference>